<keyword evidence="16" id="KW-0539">Nucleus</keyword>
<comment type="caution">
    <text evidence="22">The sequence shown here is derived from an EMBL/GenBank/DDBJ whole genome shotgun (WGS) entry which is preliminary data.</text>
</comment>
<feature type="domain" description="Ig-like" evidence="20">
    <location>
        <begin position="41"/>
        <end position="123"/>
    </location>
</feature>
<evidence type="ECO:0000256" key="1">
    <source>
        <dbReference type="ARBA" id="ARBA00004123"/>
    </source>
</evidence>
<proteinExistence type="predicted"/>
<dbReference type="InterPro" id="IPR038603">
    <property type="entry name" value="Znf_FCS_sf"/>
</dbReference>
<dbReference type="InterPro" id="IPR007110">
    <property type="entry name" value="Ig-like_dom"/>
</dbReference>
<keyword evidence="5" id="KW-0812">Transmembrane</keyword>
<evidence type="ECO:0000256" key="9">
    <source>
        <dbReference type="ARBA" id="ARBA00022771"/>
    </source>
</evidence>
<dbReference type="PANTHER" id="PTHR11481">
    <property type="entry name" value="IMMUNOGLOBULIN FC RECEPTOR"/>
    <property type="match status" value="1"/>
</dbReference>
<dbReference type="InterPro" id="IPR003599">
    <property type="entry name" value="Ig_sub"/>
</dbReference>
<reference evidence="22 23" key="1">
    <citation type="journal article" date="2020" name="Mol. Biol. Evol.">
        <title>Interspecific Gene Flow and the Evolution of Specialization in Black and White Rhinoceros.</title>
        <authorList>
            <person name="Moodley Y."/>
            <person name="Westbury M.V."/>
            <person name="Russo I.M."/>
            <person name="Gopalakrishnan S."/>
            <person name="Rakotoarivelo A."/>
            <person name="Olsen R.A."/>
            <person name="Prost S."/>
            <person name="Tunstall T."/>
            <person name="Ryder O.A."/>
            <person name="Dalen L."/>
            <person name="Bruford M.W."/>
        </authorList>
    </citation>
    <scope>NUCLEOTIDE SEQUENCE [LARGE SCALE GENOMIC DNA]</scope>
    <source>
        <strain evidence="22">SBR-YM</strain>
        <tissue evidence="22">Skin</tissue>
    </source>
</reference>
<evidence type="ECO:0000256" key="12">
    <source>
        <dbReference type="ARBA" id="ARBA00023136"/>
    </source>
</evidence>
<dbReference type="GO" id="GO:0019770">
    <property type="term" value="F:IgG receptor activity"/>
    <property type="evidence" value="ECO:0007669"/>
    <property type="project" value="TreeGrafter"/>
</dbReference>
<keyword evidence="10" id="KW-0862">Zinc</keyword>
<organism evidence="22 23">
    <name type="scientific">Diceros bicornis minor</name>
    <name type="common">South-central black rhinoceros</name>
    <dbReference type="NCBI Taxonomy" id="77932"/>
    <lineage>
        <taxon>Eukaryota</taxon>
        <taxon>Metazoa</taxon>
        <taxon>Chordata</taxon>
        <taxon>Craniata</taxon>
        <taxon>Vertebrata</taxon>
        <taxon>Euteleostomi</taxon>
        <taxon>Mammalia</taxon>
        <taxon>Eutheria</taxon>
        <taxon>Laurasiatheria</taxon>
        <taxon>Perissodactyla</taxon>
        <taxon>Rhinocerotidae</taxon>
        <taxon>Diceros</taxon>
    </lineage>
</organism>
<dbReference type="GO" id="GO:0005634">
    <property type="term" value="C:nucleus"/>
    <property type="evidence" value="ECO:0007669"/>
    <property type="project" value="UniProtKB-SubCell"/>
</dbReference>
<dbReference type="InterPro" id="IPR012313">
    <property type="entry name" value="Znf_FCS"/>
</dbReference>
<evidence type="ECO:0000256" key="14">
    <source>
        <dbReference type="ARBA" id="ARBA00023170"/>
    </source>
</evidence>
<evidence type="ECO:0000256" key="2">
    <source>
        <dbReference type="ARBA" id="ARBA00004251"/>
    </source>
</evidence>
<keyword evidence="12" id="KW-0472">Membrane</keyword>
<dbReference type="CDD" id="cd05752">
    <property type="entry name" value="Ig1_FcgammaR_like"/>
    <property type="match status" value="1"/>
</dbReference>
<keyword evidence="9 18" id="KW-0863">Zinc-finger</keyword>
<evidence type="ECO:0000256" key="11">
    <source>
        <dbReference type="ARBA" id="ARBA00022989"/>
    </source>
</evidence>
<gene>
    <name evidence="22" type="ORF">HPG69_010668</name>
</gene>
<dbReference type="SMART" id="SM00409">
    <property type="entry name" value="IG"/>
    <property type="match status" value="1"/>
</dbReference>
<dbReference type="GO" id="GO:0009897">
    <property type="term" value="C:external side of plasma membrane"/>
    <property type="evidence" value="ECO:0007669"/>
    <property type="project" value="TreeGrafter"/>
</dbReference>
<evidence type="ECO:0000256" key="3">
    <source>
        <dbReference type="ARBA" id="ARBA00022475"/>
    </source>
</evidence>
<dbReference type="EMBL" id="JACDTQ010002144">
    <property type="protein sequence ID" value="KAF5920264.1"/>
    <property type="molecule type" value="Genomic_DNA"/>
</dbReference>
<evidence type="ECO:0000256" key="15">
    <source>
        <dbReference type="ARBA" id="ARBA00023180"/>
    </source>
</evidence>
<feature type="compositionally biased region" description="Low complexity" evidence="19">
    <location>
        <begin position="396"/>
        <end position="405"/>
    </location>
</feature>
<evidence type="ECO:0000256" key="4">
    <source>
        <dbReference type="ARBA" id="ARBA00022652"/>
    </source>
</evidence>
<accession>A0A7J7EXE9</accession>
<keyword evidence="11" id="KW-1133">Transmembrane helix</keyword>
<evidence type="ECO:0000256" key="18">
    <source>
        <dbReference type="PROSITE-ProRule" id="PRU00367"/>
    </source>
</evidence>
<keyword evidence="4" id="KW-0390">IgG-binding protein</keyword>
<feature type="domain" description="FCS-type" evidence="21">
    <location>
        <begin position="468"/>
        <end position="502"/>
    </location>
</feature>
<comment type="subcellular location">
    <subcellularLocation>
        <location evidence="2">Cell membrane</location>
        <topology evidence="2">Single-pass type I membrane protein</topology>
    </subcellularLocation>
    <subcellularLocation>
        <location evidence="1">Nucleus</location>
    </subcellularLocation>
</comment>
<keyword evidence="3" id="KW-1003">Cell membrane</keyword>
<dbReference type="GO" id="GO:0001788">
    <property type="term" value="P:antibody-dependent cellular cytotoxicity"/>
    <property type="evidence" value="ECO:0007669"/>
    <property type="project" value="TreeGrafter"/>
</dbReference>
<dbReference type="Gene3D" id="3.30.60.160">
    <property type="match status" value="1"/>
</dbReference>
<feature type="region of interest" description="Disordered" evidence="19">
    <location>
        <begin position="365"/>
        <end position="405"/>
    </location>
</feature>
<evidence type="ECO:0000256" key="6">
    <source>
        <dbReference type="ARBA" id="ARBA00022723"/>
    </source>
</evidence>
<dbReference type="InterPro" id="IPR050488">
    <property type="entry name" value="Ig_Fc_receptor"/>
</dbReference>
<dbReference type="AlphaFoldDB" id="A0A7J7EXE9"/>
<evidence type="ECO:0008006" key="24">
    <source>
        <dbReference type="Google" id="ProtNLM"/>
    </source>
</evidence>
<dbReference type="Pfam" id="PF21319">
    <property type="entry name" value="zf-FCS_1"/>
    <property type="match status" value="1"/>
</dbReference>
<dbReference type="GO" id="GO:0050766">
    <property type="term" value="P:positive regulation of phagocytosis"/>
    <property type="evidence" value="ECO:0007669"/>
    <property type="project" value="TreeGrafter"/>
</dbReference>
<dbReference type="InterPro" id="IPR036179">
    <property type="entry name" value="Ig-like_dom_sf"/>
</dbReference>
<dbReference type="Proteomes" id="UP000551758">
    <property type="component" value="Unassembled WGS sequence"/>
</dbReference>
<protein>
    <recommendedName>
        <fullName evidence="24">Ig-like domain-containing protein</fullName>
    </recommendedName>
</protein>
<dbReference type="PROSITE" id="PS50835">
    <property type="entry name" value="IG_LIKE"/>
    <property type="match status" value="1"/>
</dbReference>
<dbReference type="PANTHER" id="PTHR11481:SF97">
    <property type="entry name" value="LOW AFFINITY IMMUNOGLOBULIN GAMMA FC REGION RECEPTOR II-B-RELATED"/>
    <property type="match status" value="1"/>
</dbReference>
<keyword evidence="6" id="KW-0479">Metal-binding</keyword>
<dbReference type="SUPFAM" id="SSF48726">
    <property type="entry name" value="Immunoglobulin"/>
    <property type="match status" value="1"/>
</dbReference>
<sequence length="576" mass="62471">MEIPSFLPMPAAERIWADCTLCRPLGHMLLWTALLFLANLPKAVVSLEPPWINVLREDTVTLKCQGAHAPGNDYTQWFHNGSSITTQVQPSYSFKARNNDSGDYRCQTGQTSLSDPVHLDVISGQWRKWHCCGSPVGLSTSSCSSSCSAMPSCIAGCCPAGHNRCQSAAQLPKTPALPSSRLPPPRRQSVWPPHRPPSSSAMPRVWHYHFDPPTLCYWGPPPTHPFNQSQAQMYLRPQLGNLLQVNWTLGRNVPLASQIILMPVGAVAAVEQEVPSAQSPEVHADADQVQNLAVRNQQAPVQGSTQKTILLSLASSVSSQALAEAQASSGASGQSSTLTLAVKHKVESEERDNVSALGSMLPSKAYPAAKSPKAVEEKSSLGEKDELVTSGKANTPSSERQQSPPPISIIAYISHGVQTDGRHKTPTGHCFGVQEGAEPFLVGCSSLLKESEKPLQAGLLIGLNESQSDKKANLLNCEHCGKYAPAEQFCGSKRFCSMSCTKRYNLPVLAEEEKYESFKKPAELMFTRVDTTAAPLTSPMPRSGASTARVKRILAGVQRIPVMMKHFLQHLLGLYQ</sequence>
<dbReference type="GO" id="GO:0008270">
    <property type="term" value="F:zinc ion binding"/>
    <property type="evidence" value="ECO:0007669"/>
    <property type="project" value="UniProtKB-KW"/>
</dbReference>
<evidence type="ECO:0000256" key="10">
    <source>
        <dbReference type="ARBA" id="ARBA00022833"/>
    </source>
</evidence>
<keyword evidence="13" id="KW-1015">Disulfide bond</keyword>
<evidence type="ECO:0000313" key="22">
    <source>
        <dbReference type="EMBL" id="KAF5920264.1"/>
    </source>
</evidence>
<evidence type="ECO:0000256" key="13">
    <source>
        <dbReference type="ARBA" id="ARBA00023157"/>
    </source>
</evidence>
<keyword evidence="23" id="KW-1185">Reference proteome</keyword>
<evidence type="ECO:0000256" key="16">
    <source>
        <dbReference type="ARBA" id="ARBA00023242"/>
    </source>
</evidence>
<keyword evidence="8" id="KW-0677">Repeat</keyword>
<keyword evidence="17" id="KW-0393">Immunoglobulin domain</keyword>
<dbReference type="GO" id="GO:0019864">
    <property type="term" value="F:IgG binding"/>
    <property type="evidence" value="ECO:0007669"/>
    <property type="project" value="UniProtKB-KW"/>
</dbReference>
<dbReference type="Gene3D" id="2.60.40.10">
    <property type="entry name" value="Immunoglobulins"/>
    <property type="match status" value="1"/>
</dbReference>
<evidence type="ECO:0000256" key="7">
    <source>
        <dbReference type="ARBA" id="ARBA00022729"/>
    </source>
</evidence>
<evidence type="ECO:0000256" key="5">
    <source>
        <dbReference type="ARBA" id="ARBA00022692"/>
    </source>
</evidence>
<keyword evidence="15" id="KW-0325">Glycoprotein</keyword>
<evidence type="ECO:0000256" key="17">
    <source>
        <dbReference type="ARBA" id="ARBA00023319"/>
    </source>
</evidence>
<keyword evidence="7" id="KW-0732">Signal</keyword>
<dbReference type="GO" id="GO:0032760">
    <property type="term" value="P:positive regulation of tumor necrosis factor production"/>
    <property type="evidence" value="ECO:0007669"/>
    <property type="project" value="TreeGrafter"/>
</dbReference>
<keyword evidence="14" id="KW-0675">Receptor</keyword>
<evidence type="ECO:0000259" key="21">
    <source>
        <dbReference type="PROSITE" id="PS51024"/>
    </source>
</evidence>
<evidence type="ECO:0000313" key="23">
    <source>
        <dbReference type="Proteomes" id="UP000551758"/>
    </source>
</evidence>
<evidence type="ECO:0000259" key="20">
    <source>
        <dbReference type="PROSITE" id="PS50835"/>
    </source>
</evidence>
<evidence type="ECO:0000256" key="19">
    <source>
        <dbReference type="SAM" id="MobiDB-lite"/>
    </source>
</evidence>
<evidence type="ECO:0000256" key="8">
    <source>
        <dbReference type="ARBA" id="ARBA00022737"/>
    </source>
</evidence>
<feature type="compositionally biased region" description="Basic and acidic residues" evidence="19">
    <location>
        <begin position="373"/>
        <end position="387"/>
    </location>
</feature>
<dbReference type="Pfam" id="PF13895">
    <property type="entry name" value="Ig_2"/>
    <property type="match status" value="1"/>
</dbReference>
<dbReference type="PROSITE" id="PS51024">
    <property type="entry name" value="ZF_FCS"/>
    <property type="match status" value="1"/>
</dbReference>
<feature type="region of interest" description="Disordered" evidence="19">
    <location>
        <begin position="173"/>
        <end position="199"/>
    </location>
</feature>
<dbReference type="FunFam" id="2.60.40.10:FF:000356">
    <property type="entry name" value="Low affinity immunoglobulin gamma Fc region receptor III-A"/>
    <property type="match status" value="1"/>
</dbReference>
<name>A0A7J7EXE9_DICBM</name>
<dbReference type="InterPro" id="IPR013783">
    <property type="entry name" value="Ig-like_fold"/>
</dbReference>